<feature type="chain" id="PRO_5042236126" evidence="1">
    <location>
        <begin position="28"/>
        <end position="150"/>
    </location>
</feature>
<evidence type="ECO:0000313" key="3">
    <source>
        <dbReference type="Proteomes" id="UP001211065"/>
    </source>
</evidence>
<reference evidence="2" key="1">
    <citation type="submission" date="2020-05" db="EMBL/GenBank/DDBJ databases">
        <title>Phylogenomic resolution of chytrid fungi.</title>
        <authorList>
            <person name="Stajich J.E."/>
            <person name="Amses K."/>
            <person name="Simmons R."/>
            <person name="Seto K."/>
            <person name="Myers J."/>
            <person name="Bonds A."/>
            <person name="Quandt C.A."/>
            <person name="Barry K."/>
            <person name="Liu P."/>
            <person name="Grigoriev I."/>
            <person name="Longcore J.E."/>
            <person name="James T.Y."/>
        </authorList>
    </citation>
    <scope>NUCLEOTIDE SEQUENCE</scope>
    <source>
        <strain evidence="2">JEL0476</strain>
    </source>
</reference>
<organism evidence="2 3">
    <name type="scientific">Clydaea vesicula</name>
    <dbReference type="NCBI Taxonomy" id="447962"/>
    <lineage>
        <taxon>Eukaryota</taxon>
        <taxon>Fungi</taxon>
        <taxon>Fungi incertae sedis</taxon>
        <taxon>Chytridiomycota</taxon>
        <taxon>Chytridiomycota incertae sedis</taxon>
        <taxon>Chytridiomycetes</taxon>
        <taxon>Lobulomycetales</taxon>
        <taxon>Lobulomycetaceae</taxon>
        <taxon>Clydaea</taxon>
    </lineage>
</organism>
<protein>
    <submittedName>
        <fullName evidence="2">Uncharacterized protein</fullName>
    </submittedName>
</protein>
<feature type="signal peptide" evidence="1">
    <location>
        <begin position="1"/>
        <end position="27"/>
    </location>
</feature>
<dbReference type="EMBL" id="JADGJW010000284">
    <property type="protein sequence ID" value="KAJ3220648.1"/>
    <property type="molecule type" value="Genomic_DNA"/>
</dbReference>
<sequence>MLFFKKSAVVTVTIMSLLFNFASPAISLKEECQKFKYEVSNNFPFCTIGEDCLSASCGLSMLGSMFSSYSIELGLEQCTGKFYAKTAGYPAAVFGPGNYSLGNDVYINTQGYVNVQGATTSKILIPIAVYHKATKFFSTTINVLAPPKTC</sequence>
<proteinExistence type="predicted"/>
<keyword evidence="3" id="KW-1185">Reference proteome</keyword>
<comment type="caution">
    <text evidence="2">The sequence shown here is derived from an EMBL/GenBank/DDBJ whole genome shotgun (WGS) entry which is preliminary data.</text>
</comment>
<dbReference type="Proteomes" id="UP001211065">
    <property type="component" value="Unassembled WGS sequence"/>
</dbReference>
<name>A0AAD5U0M8_9FUNG</name>
<accession>A0AAD5U0M8</accession>
<evidence type="ECO:0000313" key="2">
    <source>
        <dbReference type="EMBL" id="KAJ3220648.1"/>
    </source>
</evidence>
<gene>
    <name evidence="2" type="ORF">HK099_004128</name>
</gene>
<dbReference type="AlphaFoldDB" id="A0AAD5U0M8"/>
<evidence type="ECO:0000256" key="1">
    <source>
        <dbReference type="SAM" id="SignalP"/>
    </source>
</evidence>
<keyword evidence="1" id="KW-0732">Signal</keyword>